<dbReference type="GO" id="GO:0043386">
    <property type="term" value="P:mycotoxin biosynthetic process"/>
    <property type="evidence" value="ECO:0007669"/>
    <property type="project" value="InterPro"/>
</dbReference>
<accession>A0A167BD45</accession>
<evidence type="ECO:0000256" key="1">
    <source>
        <dbReference type="ARBA" id="ARBA00004685"/>
    </source>
</evidence>
<dbReference type="EMBL" id="LFIW01001738">
    <property type="protein sequence ID" value="KZL81174.1"/>
    <property type="molecule type" value="Genomic_DNA"/>
</dbReference>
<dbReference type="Proteomes" id="UP000076584">
    <property type="component" value="Unassembled WGS sequence"/>
</dbReference>
<keyword evidence="3" id="KW-1133">Transmembrane helix</keyword>
<feature type="transmembrane region" description="Helical" evidence="3">
    <location>
        <begin position="51"/>
        <end position="71"/>
    </location>
</feature>
<reference evidence="4 5" key="1">
    <citation type="submission" date="2015-06" db="EMBL/GenBank/DDBJ databases">
        <title>Survival trade-offs in plant roots during colonization by closely related pathogenic and mutualistic fungi.</title>
        <authorList>
            <person name="Hacquard S."/>
            <person name="Kracher B."/>
            <person name="Hiruma K."/>
            <person name="Weinman A."/>
            <person name="Muench P."/>
            <person name="Garrido Oter R."/>
            <person name="Ver Loren van Themaat E."/>
            <person name="Dallerey J.-F."/>
            <person name="Damm U."/>
            <person name="Henrissat B."/>
            <person name="Lespinet O."/>
            <person name="Thon M."/>
            <person name="Kemen E."/>
            <person name="McHardy A.C."/>
            <person name="Schulze-Lefert P."/>
            <person name="O'Connell R.J."/>
        </authorList>
    </citation>
    <scope>NUCLEOTIDE SEQUENCE [LARGE SCALE GENOMIC DNA]</scope>
    <source>
        <strain evidence="4 5">MAFF 238704</strain>
    </source>
</reference>
<evidence type="ECO:0000256" key="2">
    <source>
        <dbReference type="ARBA" id="ARBA00035112"/>
    </source>
</evidence>
<dbReference type="AlphaFoldDB" id="A0A167BD45"/>
<dbReference type="Pfam" id="PF11807">
    <property type="entry name" value="UstYa"/>
    <property type="match status" value="1"/>
</dbReference>
<dbReference type="STRING" id="1573173.A0A167BD45"/>
<keyword evidence="5" id="KW-1185">Reference proteome</keyword>
<evidence type="ECO:0000313" key="5">
    <source>
        <dbReference type="Proteomes" id="UP000076584"/>
    </source>
</evidence>
<gene>
    <name evidence="4" type="ORF">CI238_11650</name>
</gene>
<comment type="caution">
    <text evidence="4">The sequence shown here is derived from an EMBL/GenBank/DDBJ whole genome shotgun (WGS) entry which is preliminary data.</text>
</comment>
<comment type="similarity">
    <text evidence="2">Belongs to the ustYa family.</text>
</comment>
<evidence type="ECO:0008006" key="6">
    <source>
        <dbReference type="Google" id="ProtNLM"/>
    </source>
</evidence>
<protein>
    <recommendedName>
        <fullName evidence="6">Tat pathway signal sequence</fullName>
    </recommendedName>
</protein>
<dbReference type="PANTHER" id="PTHR33365:SF4">
    <property type="entry name" value="CYCLOCHLOROTINE BIOSYNTHESIS PROTEIN O"/>
    <property type="match status" value="1"/>
</dbReference>
<evidence type="ECO:0000313" key="4">
    <source>
        <dbReference type="EMBL" id="KZL81174.1"/>
    </source>
</evidence>
<sequence>MYKWLSKLSRSHSPNIKYKAVDGEERRSTSDEENEFEQADFEAKLISARRVILFLSLGMGLTSLALIYVIWETSGSVTKATPTASNARLGVDQSGFYLDDHSHPWHIDDDLFSNIDKVDEKIRQLQSIHNFNGKYSTWHRPDGSTKGLPAYFTITSDRQIYSIRGLHQLHCIIDLAEMYGAAYHQVPNQWPARHFSHCLNVVREAVMCLADATPITYVNGFLAGVLTDDQQAYCRDFTALRRWANDPVRGVRWKNIRSKGDTEDKWTDIIPFPELNEAQKNGLA</sequence>
<dbReference type="InterPro" id="IPR021765">
    <property type="entry name" value="UstYa-like"/>
</dbReference>
<comment type="pathway">
    <text evidence="1">Mycotoxin biosynthesis.</text>
</comment>
<dbReference type="PANTHER" id="PTHR33365">
    <property type="entry name" value="YALI0B05434P"/>
    <property type="match status" value="1"/>
</dbReference>
<keyword evidence="3" id="KW-0812">Transmembrane</keyword>
<evidence type="ECO:0000256" key="3">
    <source>
        <dbReference type="SAM" id="Phobius"/>
    </source>
</evidence>
<keyword evidence="3" id="KW-0472">Membrane</keyword>
<proteinExistence type="inferred from homology"/>
<organism evidence="4 5">
    <name type="scientific">Colletotrichum incanum</name>
    <name type="common">Soybean anthracnose fungus</name>
    <dbReference type="NCBI Taxonomy" id="1573173"/>
    <lineage>
        <taxon>Eukaryota</taxon>
        <taxon>Fungi</taxon>
        <taxon>Dikarya</taxon>
        <taxon>Ascomycota</taxon>
        <taxon>Pezizomycotina</taxon>
        <taxon>Sordariomycetes</taxon>
        <taxon>Hypocreomycetidae</taxon>
        <taxon>Glomerellales</taxon>
        <taxon>Glomerellaceae</taxon>
        <taxon>Colletotrichum</taxon>
        <taxon>Colletotrichum spaethianum species complex</taxon>
    </lineage>
</organism>
<name>A0A167BD45_COLIC</name>